<name>A0A239Q023_9PROT</name>
<accession>A0A239Q023</accession>
<dbReference type="RefSeq" id="WP_159462512.1">
    <property type="nucleotide sequence ID" value="NZ_FZQA01000008.1"/>
</dbReference>
<dbReference type="InterPro" id="IPR013879">
    <property type="entry name" value="DUF1761"/>
</dbReference>
<dbReference type="EMBL" id="FZQA01000008">
    <property type="protein sequence ID" value="SNT75542.1"/>
    <property type="molecule type" value="Genomic_DNA"/>
</dbReference>
<feature type="transmembrane region" description="Helical" evidence="1">
    <location>
        <begin position="80"/>
        <end position="102"/>
    </location>
</feature>
<keyword evidence="1" id="KW-0472">Membrane</keyword>
<protein>
    <recommendedName>
        <fullName evidence="4">DUF1761 domain-containing protein</fullName>
    </recommendedName>
</protein>
<keyword evidence="1" id="KW-1133">Transmembrane helix</keyword>
<evidence type="ECO:0008006" key="4">
    <source>
        <dbReference type="Google" id="ProtNLM"/>
    </source>
</evidence>
<dbReference type="Proteomes" id="UP000198346">
    <property type="component" value="Unassembled WGS sequence"/>
</dbReference>
<dbReference type="OrthoDB" id="7191819at2"/>
<proteinExistence type="predicted"/>
<evidence type="ECO:0000313" key="2">
    <source>
        <dbReference type="EMBL" id="SNT75542.1"/>
    </source>
</evidence>
<reference evidence="2 3" key="1">
    <citation type="submission" date="2017-07" db="EMBL/GenBank/DDBJ databases">
        <authorList>
            <person name="Sun Z.S."/>
            <person name="Albrecht U."/>
            <person name="Echele G."/>
            <person name="Lee C.C."/>
        </authorList>
    </citation>
    <scope>NUCLEOTIDE SEQUENCE [LARGE SCALE GENOMIC DNA]</scope>
    <source>
        <strain evidence="2 3">CGMCC 1.12710</strain>
    </source>
</reference>
<evidence type="ECO:0000313" key="3">
    <source>
        <dbReference type="Proteomes" id="UP000198346"/>
    </source>
</evidence>
<keyword evidence="3" id="KW-1185">Reference proteome</keyword>
<keyword evidence="1" id="KW-0812">Transmembrane</keyword>
<feature type="transmembrane region" description="Helical" evidence="1">
    <location>
        <begin position="7"/>
        <end position="27"/>
    </location>
</feature>
<feature type="transmembrane region" description="Helical" evidence="1">
    <location>
        <begin position="54"/>
        <end position="73"/>
    </location>
</feature>
<evidence type="ECO:0000256" key="1">
    <source>
        <dbReference type="SAM" id="Phobius"/>
    </source>
</evidence>
<feature type="transmembrane region" description="Helical" evidence="1">
    <location>
        <begin position="114"/>
        <end position="136"/>
    </location>
</feature>
<dbReference type="Pfam" id="PF08570">
    <property type="entry name" value="DUF1761"/>
    <property type="match status" value="1"/>
</dbReference>
<sequence>MPKLFGLNVLAVLVASVVFYLIGWLWYGVLFKDLWMALMRVTEAEAAASSGPIWYVYGFVITVLQVIGIGLVMKWKNAAGLNAAVVTAVILWIVFALPFSGYAYVYSVAHSEKLLLIDAGHLLVGWVVSAAALALMKA</sequence>
<gene>
    <name evidence="2" type="ORF">SAMN06297382_2792</name>
</gene>
<organism evidence="2 3">
    <name type="scientific">Amphiplicatus metriothermophilus</name>
    <dbReference type="NCBI Taxonomy" id="1519374"/>
    <lineage>
        <taxon>Bacteria</taxon>
        <taxon>Pseudomonadati</taxon>
        <taxon>Pseudomonadota</taxon>
        <taxon>Alphaproteobacteria</taxon>
        <taxon>Parvularculales</taxon>
        <taxon>Parvularculaceae</taxon>
        <taxon>Amphiplicatus</taxon>
    </lineage>
</organism>
<dbReference type="AlphaFoldDB" id="A0A239Q023"/>